<evidence type="ECO:0000259" key="8">
    <source>
        <dbReference type="Pfam" id="PF00775"/>
    </source>
</evidence>
<evidence type="ECO:0000256" key="2">
    <source>
        <dbReference type="ARBA" id="ARBA00007825"/>
    </source>
</evidence>
<sequence>MTDLDSTSITAHAIQLNSSSPNPRLNSLLTSLISHLHSFARETNLTTDEWQAGIDYLTRTGKSCTPTRQEFILLSDILGLSTLITALNYPTPPLATEPTVLGPFHTDDAPPIPLGDSISSPSKAGEPCLFRCSVRTLSGSPIPGAKIDIWETDGSGRYDTQYEPRREPDCRGILESNEQGRFWFRCVKPVPYSIPADGPVGELLNALGRHPFRPAHIHFLITAEGYKTLVTALYVRGDPYEMSDAVFGVKRSLVVDFERVQDEEVLREFGLEKGAWGVEYDFVLVAEKEAEALRRAKVEEEDKRREELVEDLQKLDVD</sequence>
<comment type="similarity">
    <text evidence="2">Belongs to the intradiol ring-cleavage dioxygenase family.</text>
</comment>
<dbReference type="STRING" id="1051890.A0A3N4LLM2"/>
<protein>
    <submittedName>
        <fullName evidence="10">Hydroxyquinol 1,2-dioxygenase</fullName>
    </submittedName>
</protein>
<dbReference type="PANTHER" id="PTHR33711">
    <property type="entry name" value="DIOXYGENASE, PUTATIVE (AFU_ORTHOLOGUE AFUA_2G02910)-RELATED"/>
    <property type="match status" value="1"/>
</dbReference>
<organism evidence="10 11">
    <name type="scientific">Terfezia boudieri ATCC MYA-4762</name>
    <dbReference type="NCBI Taxonomy" id="1051890"/>
    <lineage>
        <taxon>Eukaryota</taxon>
        <taxon>Fungi</taxon>
        <taxon>Dikarya</taxon>
        <taxon>Ascomycota</taxon>
        <taxon>Pezizomycotina</taxon>
        <taxon>Pezizomycetes</taxon>
        <taxon>Pezizales</taxon>
        <taxon>Pezizaceae</taxon>
        <taxon>Terfezia</taxon>
    </lineage>
</organism>
<proteinExistence type="inferred from homology"/>
<name>A0A3N4LLM2_9PEZI</name>
<dbReference type="Proteomes" id="UP000267821">
    <property type="component" value="Unassembled WGS sequence"/>
</dbReference>
<gene>
    <name evidence="10" type="ORF">L211DRAFT_843262</name>
</gene>
<evidence type="ECO:0000256" key="5">
    <source>
        <dbReference type="ARBA" id="ARBA00023002"/>
    </source>
</evidence>
<dbReference type="InterPro" id="IPR000627">
    <property type="entry name" value="Intradiol_dOase_C"/>
</dbReference>
<dbReference type="InParanoid" id="A0A3N4LLM2"/>
<feature type="coiled-coil region" evidence="7">
    <location>
        <begin position="283"/>
        <end position="318"/>
    </location>
</feature>
<feature type="domain" description="Catechol dioxygenase N-terminal" evidence="9">
    <location>
        <begin position="22"/>
        <end position="92"/>
    </location>
</feature>
<evidence type="ECO:0000313" key="11">
    <source>
        <dbReference type="Proteomes" id="UP000267821"/>
    </source>
</evidence>
<keyword evidence="6" id="KW-0408">Iron</keyword>
<dbReference type="CDD" id="cd03461">
    <property type="entry name" value="1_2-HQD"/>
    <property type="match status" value="1"/>
</dbReference>
<reference evidence="10 11" key="1">
    <citation type="journal article" date="2018" name="Nat. Ecol. Evol.">
        <title>Pezizomycetes genomes reveal the molecular basis of ectomycorrhizal truffle lifestyle.</title>
        <authorList>
            <person name="Murat C."/>
            <person name="Payen T."/>
            <person name="Noel B."/>
            <person name="Kuo A."/>
            <person name="Morin E."/>
            <person name="Chen J."/>
            <person name="Kohler A."/>
            <person name="Krizsan K."/>
            <person name="Balestrini R."/>
            <person name="Da Silva C."/>
            <person name="Montanini B."/>
            <person name="Hainaut M."/>
            <person name="Levati E."/>
            <person name="Barry K.W."/>
            <person name="Belfiori B."/>
            <person name="Cichocki N."/>
            <person name="Clum A."/>
            <person name="Dockter R.B."/>
            <person name="Fauchery L."/>
            <person name="Guy J."/>
            <person name="Iotti M."/>
            <person name="Le Tacon F."/>
            <person name="Lindquist E.A."/>
            <person name="Lipzen A."/>
            <person name="Malagnac F."/>
            <person name="Mello A."/>
            <person name="Molinier V."/>
            <person name="Miyauchi S."/>
            <person name="Poulain J."/>
            <person name="Riccioni C."/>
            <person name="Rubini A."/>
            <person name="Sitrit Y."/>
            <person name="Splivallo R."/>
            <person name="Traeger S."/>
            <person name="Wang M."/>
            <person name="Zifcakova L."/>
            <person name="Wipf D."/>
            <person name="Zambonelli A."/>
            <person name="Paolocci F."/>
            <person name="Nowrousian M."/>
            <person name="Ottonello S."/>
            <person name="Baldrian P."/>
            <person name="Spatafora J.W."/>
            <person name="Henrissat B."/>
            <person name="Nagy L.G."/>
            <person name="Aury J.M."/>
            <person name="Wincker P."/>
            <person name="Grigoriev I.V."/>
            <person name="Bonfante P."/>
            <person name="Martin F.M."/>
        </authorList>
    </citation>
    <scope>NUCLEOTIDE SEQUENCE [LARGE SCALE GENOMIC DNA]</scope>
    <source>
        <strain evidence="10 11">ATCC MYA-4762</strain>
    </source>
</reference>
<evidence type="ECO:0000256" key="6">
    <source>
        <dbReference type="ARBA" id="ARBA00023004"/>
    </source>
</evidence>
<dbReference type="InterPro" id="IPR039390">
    <property type="entry name" value="1_2-HQD/HQD"/>
</dbReference>
<dbReference type="AlphaFoldDB" id="A0A3N4LLM2"/>
<dbReference type="InterPro" id="IPR050770">
    <property type="entry name" value="Intradiol_RC_Dioxygenase"/>
</dbReference>
<dbReference type="GO" id="GO:0009712">
    <property type="term" value="P:catechol-containing compound metabolic process"/>
    <property type="evidence" value="ECO:0007669"/>
    <property type="project" value="InterPro"/>
</dbReference>
<dbReference type="GO" id="GO:0018576">
    <property type="term" value="F:catechol 1,2-dioxygenase activity"/>
    <property type="evidence" value="ECO:0007669"/>
    <property type="project" value="InterPro"/>
</dbReference>
<keyword evidence="3" id="KW-0479">Metal-binding</keyword>
<comment type="cofactor">
    <cofactor evidence="1">
        <name>Fe(3+)</name>
        <dbReference type="ChEBI" id="CHEBI:29034"/>
    </cofactor>
</comment>
<accession>A0A3N4LLM2</accession>
<evidence type="ECO:0000256" key="1">
    <source>
        <dbReference type="ARBA" id="ARBA00001965"/>
    </source>
</evidence>
<keyword evidence="4 10" id="KW-0223">Dioxygenase</keyword>
<evidence type="ECO:0000256" key="3">
    <source>
        <dbReference type="ARBA" id="ARBA00022723"/>
    </source>
</evidence>
<keyword evidence="7" id="KW-0175">Coiled coil</keyword>
<evidence type="ECO:0000256" key="7">
    <source>
        <dbReference type="SAM" id="Coils"/>
    </source>
</evidence>
<dbReference type="Gene3D" id="2.60.130.10">
    <property type="entry name" value="Aromatic compound dioxygenase"/>
    <property type="match status" value="1"/>
</dbReference>
<dbReference type="Pfam" id="PF04444">
    <property type="entry name" value="Dioxygenase_N"/>
    <property type="match status" value="1"/>
</dbReference>
<dbReference type="InterPro" id="IPR015889">
    <property type="entry name" value="Intradiol_dOase_core"/>
</dbReference>
<keyword evidence="11" id="KW-1185">Reference proteome</keyword>
<dbReference type="GO" id="GO:0008199">
    <property type="term" value="F:ferric iron binding"/>
    <property type="evidence" value="ECO:0007669"/>
    <property type="project" value="InterPro"/>
</dbReference>
<dbReference type="InterPro" id="IPR007535">
    <property type="entry name" value="Catechol_dOase_N"/>
</dbReference>
<evidence type="ECO:0000313" key="10">
    <source>
        <dbReference type="EMBL" id="RPB18815.1"/>
    </source>
</evidence>
<dbReference type="PANTHER" id="PTHR33711:SF7">
    <property type="entry name" value="INTRADIOL RING-CLEAVAGE DIOXYGENASES DOMAIN-CONTAINING PROTEIN-RELATED"/>
    <property type="match status" value="1"/>
</dbReference>
<dbReference type="Pfam" id="PF00775">
    <property type="entry name" value="Dioxygenase_C"/>
    <property type="match status" value="1"/>
</dbReference>
<dbReference type="SUPFAM" id="SSF49482">
    <property type="entry name" value="Aromatic compound dioxygenase"/>
    <property type="match status" value="1"/>
</dbReference>
<feature type="domain" description="Intradiol ring-cleavage dioxygenases" evidence="8">
    <location>
        <begin position="123"/>
        <end position="284"/>
    </location>
</feature>
<dbReference type="OrthoDB" id="5238185at2759"/>
<evidence type="ECO:0000259" key="9">
    <source>
        <dbReference type="Pfam" id="PF04444"/>
    </source>
</evidence>
<evidence type="ECO:0000256" key="4">
    <source>
        <dbReference type="ARBA" id="ARBA00022964"/>
    </source>
</evidence>
<keyword evidence="5" id="KW-0560">Oxidoreductase</keyword>
<dbReference type="EMBL" id="ML121609">
    <property type="protein sequence ID" value="RPB18815.1"/>
    <property type="molecule type" value="Genomic_DNA"/>
</dbReference>